<organism evidence="1 2">
    <name type="scientific">Helicobacter gastrofelis</name>
    <dbReference type="NCBI Taxonomy" id="2849642"/>
    <lineage>
        <taxon>Bacteria</taxon>
        <taxon>Pseudomonadati</taxon>
        <taxon>Campylobacterota</taxon>
        <taxon>Epsilonproteobacteria</taxon>
        <taxon>Campylobacterales</taxon>
        <taxon>Helicobacteraceae</taxon>
        <taxon>Helicobacter</taxon>
    </lineage>
</organism>
<dbReference type="Proteomes" id="UP000826146">
    <property type="component" value="Chromosome"/>
</dbReference>
<accession>A0ABN6I4B7</accession>
<reference evidence="1 2" key="1">
    <citation type="submission" date="2021-07" db="EMBL/GenBank/DDBJ databases">
        <title>Novel Helicobacter sp. Isolated from a cat.</title>
        <authorList>
            <person name="Rimbara E."/>
            <person name="Suzuki M."/>
        </authorList>
    </citation>
    <scope>NUCLEOTIDE SEQUENCE [LARGE SCALE GENOMIC DNA]</scope>
    <source>
        <strain evidence="2">NHP19-012</strain>
    </source>
</reference>
<gene>
    <name evidence="1" type="ORF">NHP190012_00520</name>
</gene>
<dbReference type="EMBL" id="AP024819">
    <property type="protein sequence ID" value="BCZ18410.1"/>
    <property type="molecule type" value="Genomic_DNA"/>
</dbReference>
<protein>
    <submittedName>
        <fullName evidence="1">Uncharacterized protein</fullName>
    </submittedName>
</protein>
<name>A0ABN6I4B7_9HELI</name>
<evidence type="ECO:0000313" key="1">
    <source>
        <dbReference type="EMBL" id="BCZ18410.1"/>
    </source>
</evidence>
<evidence type="ECO:0000313" key="2">
    <source>
        <dbReference type="Proteomes" id="UP000826146"/>
    </source>
</evidence>
<sequence length="61" mass="6847">MIGVDSLRLKNIDNAHVPFALGALIPKKIIFKLFAIANMLKTGQRLPHAPLNRMRRLITAK</sequence>
<proteinExistence type="predicted"/>
<keyword evidence="2" id="KW-1185">Reference proteome</keyword>